<comment type="caution">
    <text evidence="7">The sequence shown here is derived from an EMBL/GenBank/DDBJ whole genome shotgun (WGS) entry which is preliminary data.</text>
</comment>
<evidence type="ECO:0000313" key="8">
    <source>
        <dbReference type="Proteomes" id="UP000318288"/>
    </source>
</evidence>
<dbReference type="AlphaFoldDB" id="A0A5C6EZZ6"/>
<sequence>MLLDVGNNIKATLARTLSIRVDLSHNKALAVSTTAGAFFVLIRLTHFQPQQVPVFKILSPIRWLGNSLACLLMTLCVAWNPATTRADEMTAESLLREYIPKVTAKHEDVQRAIVIFKTGNFLQARALLEAAQQADPDLPPAGIMLATMLYAADQPALARAELERVGQAIPDEPSVLLLLAEDALANGNYTYADLAFRRCADMIKTTATNEHRNKNLKNRVVRGLAAIAEAREDWPLAVKLLGQVLGDDLSDSNMVARLARAEFKKGNADASFSLLKKHWESDPTKIQRPEVTQGLLFHEAKDTVASAKYMKMAAEAAPKDAPTQIKVAQWALETGDTDMAQACAERAVLNSDPSIESRLLAALVARYKKDYPMAKDYLESVHLESPANLAAIIELAIVLSDMKGMENRGIQYAQLGVKLQPDLRSPAGRNAAMALAWILHRYGGQAESEKILQQVLVGGPISVESSYYAARILIAGKNHAAAKNLLEQALATGQIFPNYDEAKQLLKTTKW</sequence>
<proteinExistence type="predicted"/>
<dbReference type="Gene3D" id="1.25.40.10">
    <property type="entry name" value="Tetratricopeptide repeat domain"/>
    <property type="match status" value="2"/>
</dbReference>
<dbReference type="SUPFAM" id="SSF48452">
    <property type="entry name" value="TPR-like"/>
    <property type="match status" value="2"/>
</dbReference>
<keyword evidence="8" id="KW-1185">Reference proteome</keyword>
<keyword evidence="6" id="KW-0472">Membrane</keyword>
<keyword evidence="3" id="KW-0677">Repeat</keyword>
<dbReference type="GO" id="GO:0030150">
    <property type="term" value="P:protein import into mitochondrial matrix"/>
    <property type="evidence" value="ECO:0007669"/>
    <property type="project" value="TreeGrafter"/>
</dbReference>
<comment type="subcellular location">
    <subcellularLocation>
        <location evidence="1">Membrane</location>
    </subcellularLocation>
</comment>
<organism evidence="7 8">
    <name type="scientific">Rubripirellula tenax</name>
    <dbReference type="NCBI Taxonomy" id="2528015"/>
    <lineage>
        <taxon>Bacteria</taxon>
        <taxon>Pseudomonadati</taxon>
        <taxon>Planctomycetota</taxon>
        <taxon>Planctomycetia</taxon>
        <taxon>Pirellulales</taxon>
        <taxon>Pirellulaceae</taxon>
        <taxon>Rubripirellula</taxon>
    </lineage>
</organism>
<dbReference type="Pfam" id="PF14559">
    <property type="entry name" value="TPR_19"/>
    <property type="match status" value="1"/>
</dbReference>
<protein>
    <submittedName>
        <fullName evidence="7">Tetratricopeptide repeat protein</fullName>
    </submittedName>
</protein>
<accession>A0A5C6EZZ6</accession>
<evidence type="ECO:0000256" key="3">
    <source>
        <dbReference type="ARBA" id="ARBA00022737"/>
    </source>
</evidence>
<dbReference type="GO" id="GO:0016020">
    <property type="term" value="C:membrane"/>
    <property type="evidence" value="ECO:0007669"/>
    <property type="project" value="UniProtKB-SubCell"/>
</dbReference>
<evidence type="ECO:0000256" key="5">
    <source>
        <dbReference type="ARBA" id="ARBA00022989"/>
    </source>
</evidence>
<gene>
    <name evidence="7" type="ORF">Poly51_34170</name>
</gene>
<evidence type="ECO:0000256" key="2">
    <source>
        <dbReference type="ARBA" id="ARBA00022692"/>
    </source>
</evidence>
<reference evidence="7 8" key="1">
    <citation type="submission" date="2019-02" db="EMBL/GenBank/DDBJ databases">
        <title>Deep-cultivation of Planctomycetes and their phenomic and genomic characterization uncovers novel biology.</title>
        <authorList>
            <person name="Wiegand S."/>
            <person name="Jogler M."/>
            <person name="Boedeker C."/>
            <person name="Pinto D."/>
            <person name="Vollmers J."/>
            <person name="Rivas-Marin E."/>
            <person name="Kohn T."/>
            <person name="Peeters S.H."/>
            <person name="Heuer A."/>
            <person name="Rast P."/>
            <person name="Oberbeckmann S."/>
            <person name="Bunk B."/>
            <person name="Jeske O."/>
            <person name="Meyerdierks A."/>
            <person name="Storesund J.E."/>
            <person name="Kallscheuer N."/>
            <person name="Luecker S."/>
            <person name="Lage O.M."/>
            <person name="Pohl T."/>
            <person name="Merkel B.J."/>
            <person name="Hornburger P."/>
            <person name="Mueller R.-W."/>
            <person name="Bruemmer F."/>
            <person name="Labrenz M."/>
            <person name="Spormann A.M."/>
            <person name="Op Den Camp H."/>
            <person name="Overmann J."/>
            <person name="Amann R."/>
            <person name="Jetten M.S.M."/>
            <person name="Mascher T."/>
            <person name="Medema M.H."/>
            <person name="Devos D.P."/>
            <person name="Kaster A.-K."/>
            <person name="Ovreas L."/>
            <person name="Rohde M."/>
            <person name="Galperin M.Y."/>
            <person name="Jogler C."/>
        </authorList>
    </citation>
    <scope>NUCLEOTIDE SEQUENCE [LARGE SCALE GENOMIC DNA]</scope>
    <source>
        <strain evidence="7 8">Poly51</strain>
    </source>
</reference>
<evidence type="ECO:0000256" key="6">
    <source>
        <dbReference type="ARBA" id="ARBA00023136"/>
    </source>
</evidence>
<name>A0A5C6EZZ6_9BACT</name>
<dbReference type="EMBL" id="SJPW01000004">
    <property type="protein sequence ID" value="TWU54698.1"/>
    <property type="molecule type" value="Genomic_DNA"/>
</dbReference>
<keyword evidence="2" id="KW-0812">Transmembrane</keyword>
<dbReference type="GO" id="GO:0005737">
    <property type="term" value="C:cytoplasm"/>
    <property type="evidence" value="ECO:0007669"/>
    <property type="project" value="UniProtKB-ARBA"/>
</dbReference>
<dbReference type="PANTHER" id="PTHR46208:SF1">
    <property type="entry name" value="MITOCHONDRIAL IMPORT RECEPTOR SUBUNIT TOM70"/>
    <property type="match status" value="1"/>
</dbReference>
<keyword evidence="5" id="KW-1133">Transmembrane helix</keyword>
<dbReference type="GO" id="GO:0030943">
    <property type="term" value="F:mitochondrion targeting sequence binding"/>
    <property type="evidence" value="ECO:0007669"/>
    <property type="project" value="TreeGrafter"/>
</dbReference>
<evidence type="ECO:0000256" key="1">
    <source>
        <dbReference type="ARBA" id="ARBA00004370"/>
    </source>
</evidence>
<evidence type="ECO:0000313" key="7">
    <source>
        <dbReference type="EMBL" id="TWU54698.1"/>
    </source>
</evidence>
<evidence type="ECO:0000256" key="4">
    <source>
        <dbReference type="ARBA" id="ARBA00022803"/>
    </source>
</evidence>
<keyword evidence="4" id="KW-0802">TPR repeat</keyword>
<dbReference type="GO" id="GO:0008320">
    <property type="term" value="F:protein transmembrane transporter activity"/>
    <property type="evidence" value="ECO:0007669"/>
    <property type="project" value="TreeGrafter"/>
</dbReference>
<dbReference type="PANTHER" id="PTHR46208">
    <property type="entry name" value="MITOCHONDRIAL IMPORT RECEPTOR SUBUNIT TOM70"/>
    <property type="match status" value="1"/>
</dbReference>
<dbReference type="InterPro" id="IPR011990">
    <property type="entry name" value="TPR-like_helical_dom_sf"/>
</dbReference>
<dbReference type="Proteomes" id="UP000318288">
    <property type="component" value="Unassembled WGS sequence"/>
</dbReference>